<keyword evidence="8" id="KW-1185">Reference proteome</keyword>
<dbReference type="PANTHER" id="PTHR12472">
    <property type="entry name" value="RAB3-GAP REGULATORY DOMAIN"/>
    <property type="match status" value="1"/>
</dbReference>
<feature type="region of interest" description="Disordered" evidence="4">
    <location>
        <begin position="534"/>
        <end position="605"/>
    </location>
</feature>
<feature type="region of interest" description="Disordered" evidence="4">
    <location>
        <begin position="621"/>
        <end position="732"/>
    </location>
</feature>
<feature type="domain" description="Suppressor of forked" evidence="5">
    <location>
        <begin position="54"/>
        <end position="386"/>
    </location>
</feature>
<dbReference type="Pfam" id="PF14655">
    <property type="entry name" value="RAB3GAP2_N"/>
    <property type="match status" value="1"/>
</dbReference>
<evidence type="ECO:0000256" key="1">
    <source>
        <dbReference type="ARBA" id="ARBA00004123"/>
    </source>
</evidence>
<comment type="subcellular location">
    <subcellularLocation>
        <location evidence="1">Nucleus</location>
    </subcellularLocation>
</comment>
<feature type="compositionally biased region" description="Low complexity" evidence="4">
    <location>
        <begin position="1085"/>
        <end position="1095"/>
    </location>
</feature>
<dbReference type="Gene3D" id="1.25.40.10">
    <property type="entry name" value="Tetratricopeptide repeat domain"/>
    <property type="match status" value="2"/>
</dbReference>
<dbReference type="GO" id="GO:0006396">
    <property type="term" value="P:RNA processing"/>
    <property type="evidence" value="ECO:0007669"/>
    <property type="project" value="InterPro"/>
</dbReference>
<dbReference type="InterPro" id="IPR008847">
    <property type="entry name" value="Suf"/>
</dbReference>
<dbReference type="PANTHER" id="PTHR12472:SF0">
    <property type="entry name" value="RAB3 GTPASE-ACTIVATING PROTEIN NON-CATALYTIC SUBUNIT"/>
    <property type="match status" value="1"/>
</dbReference>
<dbReference type="OrthoDB" id="360390at2759"/>
<evidence type="ECO:0000256" key="2">
    <source>
        <dbReference type="ARBA" id="ARBA00022737"/>
    </source>
</evidence>
<dbReference type="EMBL" id="JAEPRC010000199">
    <property type="protein sequence ID" value="KAG2204390.1"/>
    <property type="molecule type" value="Genomic_DNA"/>
</dbReference>
<dbReference type="InterPro" id="IPR026059">
    <property type="entry name" value="Rab3GAP2"/>
</dbReference>
<protein>
    <submittedName>
        <fullName evidence="7">Uncharacterized protein</fullName>
    </submittedName>
</protein>
<proteinExistence type="predicted"/>
<dbReference type="SUPFAM" id="SSF48452">
    <property type="entry name" value="TPR-like"/>
    <property type="match status" value="1"/>
</dbReference>
<gene>
    <name evidence="7" type="ORF">INT46_006942</name>
</gene>
<reference evidence="7" key="1">
    <citation type="submission" date="2020-12" db="EMBL/GenBank/DDBJ databases">
        <title>Metabolic potential, ecology and presence of endohyphal bacteria is reflected in genomic diversity of Mucoromycotina.</title>
        <authorList>
            <person name="Muszewska A."/>
            <person name="Okrasinska A."/>
            <person name="Steczkiewicz K."/>
            <person name="Drgas O."/>
            <person name="Orlowska M."/>
            <person name="Perlinska-Lenart U."/>
            <person name="Aleksandrzak-Piekarczyk T."/>
            <person name="Szatraj K."/>
            <person name="Zielenkiewicz U."/>
            <person name="Pilsyk S."/>
            <person name="Malc E."/>
            <person name="Mieczkowski P."/>
            <person name="Kruszewska J.S."/>
            <person name="Biernat P."/>
            <person name="Pawlowska J."/>
        </authorList>
    </citation>
    <scope>NUCLEOTIDE SEQUENCE</scope>
    <source>
        <strain evidence="7">CBS 226.32</strain>
    </source>
</reference>
<dbReference type="InterPro" id="IPR032839">
    <property type="entry name" value="RAB3GAP_N"/>
</dbReference>
<evidence type="ECO:0000259" key="5">
    <source>
        <dbReference type="Pfam" id="PF05843"/>
    </source>
</evidence>
<evidence type="ECO:0000259" key="6">
    <source>
        <dbReference type="Pfam" id="PF14655"/>
    </source>
</evidence>
<feature type="compositionally biased region" description="Low complexity" evidence="4">
    <location>
        <begin position="534"/>
        <end position="549"/>
    </location>
</feature>
<dbReference type="InterPro" id="IPR011990">
    <property type="entry name" value="TPR-like_helical_dom_sf"/>
</dbReference>
<dbReference type="InterPro" id="IPR003107">
    <property type="entry name" value="HAT"/>
</dbReference>
<keyword evidence="3" id="KW-0539">Nucleus</keyword>
<dbReference type="InterPro" id="IPR011047">
    <property type="entry name" value="Quinoprotein_ADH-like_sf"/>
</dbReference>
<accession>A0A8H7R672</accession>
<dbReference type="SMART" id="SM00386">
    <property type="entry name" value="HAT"/>
    <property type="match status" value="7"/>
</dbReference>
<feature type="compositionally biased region" description="Basic residues" evidence="4">
    <location>
        <begin position="573"/>
        <end position="588"/>
    </location>
</feature>
<sequence>MDTSEEKEDRINMELSTEDITRDQQLVEEKEEIPLTQEEEEAQKTMQAFDELLEIKEKLVQDNTQYELHVKYIELSRQLDLQDQLQEARVAMHDIYPLTEKLWLDWINDAKKDTSVEGQINLLTLYEHAEQDYLSINIWKDYVEYILNKFHQGFNQDIVDEDESVSEFIDQTRQDILKAVRATSSHVKQSQEIWKPYSEFELEILERFKNADQLSRVRKMYLDRLATLHLDCEDTFSAYSTFISTYDNSNYEDTMIKANKVYAKTKKAAEERDRYELQLDSTGYSLDAFNQYIDYEKRTKVMFSLIHVRSIYERAIVYYCTDPTLWDDYILFLIERAKVQVFLETTCLRAIRNCPWSGNLWAHLARLMEFGHKEDDQIDDIFDRALSSKPLLSSLDDLVAILLAKCDFKRRRIDWEDLDEDDVMDLRVAFEESLQYIQEGDAEKAKEIWKNVVEKHGLNTEAWIDYILFEKDQGNYEKCESLFKKAIQKNIDNPARLISVWSSVEHEIGTLETYETSLVKINQKTKILARQWQSQSQPQIQLKPQSQPQYKQTEESPDQKATNAKEKKEMDRKKKSAHRLAQKQRAKEKKKEHVDPSITKEYTAPIAKEHVDQVIKENVSLSEKPIEPAHIETNVPEQEQPSRKRKLSTDEKEDDDSAKKHKSNDEQFKRPIAPFTPRPRSVRPNTRRGKSVKLPQKTLSRSDIQNIKEVNATENTTKEEEKETGNAPERSNDDFRAMLLSSKKIPPPILMILMGNVPPASSSIEDVTDESTEESSQIIKAPKEDGWNKVFKDEVDEEPVPSAADIITRSPSPNIPINNSFLISASAGGKSLVLAYKTKFVMVQLNNEGEYSALGQGSGCQPNEEITAVLCLPLFVPSTRLTQNYVMCGYNTGWIRVFSDAGVLLTEQQLETSPVLTMKIRTPPPIFKVSNQQFVTEDEDISILFAGNRVVSIDGQSLWMVLRVCDGQRESGIDASRMHTAFTYKKWDLQHQDQVLDIVSLGPSPSHSQSPYMDPSTTISTSTVFPSKTATSRYIGVGAHPMFTYYATSESSRPLMSAASMASYVVSRVTSPVFSFAKSWWGSSNNNDSNRSSSSGPTPYVPDMRRPPSHIEPATPIPAILSVNDEYRKINAINICPPSTSAQRQTLAATSDALGRVILWDVVEGEMIRMWKGVRDAVCGWVEAFERDLYGGESTKVLQFLVMYSSKRGYLKIFQMRHGKQVGAYHVGSGWQLVPCAREPLGSSMVNASRRKSSVNKSEYAGLSNCLLVGPDGEVRKVNIILKDSHSKRPPSVIQLEKSIKEGDVVVVDDEEKKGKLHKEED</sequence>
<feature type="compositionally biased region" description="Basic and acidic residues" evidence="4">
    <location>
        <begin position="716"/>
        <end position="732"/>
    </location>
</feature>
<evidence type="ECO:0000313" key="8">
    <source>
        <dbReference type="Proteomes" id="UP000650833"/>
    </source>
</evidence>
<feature type="region of interest" description="Disordered" evidence="4">
    <location>
        <begin position="1085"/>
        <end position="1111"/>
    </location>
</feature>
<dbReference type="SUPFAM" id="SSF50998">
    <property type="entry name" value="Quinoprotein alcohol dehydrogenase-like"/>
    <property type="match status" value="1"/>
</dbReference>
<evidence type="ECO:0000256" key="3">
    <source>
        <dbReference type="ARBA" id="ARBA00023242"/>
    </source>
</evidence>
<dbReference type="GO" id="GO:0005634">
    <property type="term" value="C:nucleus"/>
    <property type="evidence" value="ECO:0007669"/>
    <property type="project" value="UniProtKB-SubCell"/>
</dbReference>
<organism evidence="7 8">
    <name type="scientific">Mucor plumbeus</name>
    <dbReference type="NCBI Taxonomy" id="97098"/>
    <lineage>
        <taxon>Eukaryota</taxon>
        <taxon>Fungi</taxon>
        <taxon>Fungi incertae sedis</taxon>
        <taxon>Mucoromycota</taxon>
        <taxon>Mucoromycotina</taxon>
        <taxon>Mucoromycetes</taxon>
        <taxon>Mucorales</taxon>
        <taxon>Mucorineae</taxon>
        <taxon>Mucoraceae</taxon>
        <taxon>Mucor</taxon>
    </lineage>
</organism>
<feature type="compositionally biased region" description="Basic and acidic residues" evidence="4">
    <location>
        <begin position="552"/>
        <end position="572"/>
    </location>
</feature>
<comment type="caution">
    <text evidence="7">The sequence shown here is derived from an EMBL/GenBank/DDBJ whole genome shotgun (WGS) entry which is preliminary data.</text>
</comment>
<evidence type="ECO:0000313" key="7">
    <source>
        <dbReference type="EMBL" id="KAG2204390.1"/>
    </source>
</evidence>
<evidence type="ECO:0000256" key="4">
    <source>
        <dbReference type="SAM" id="MobiDB-lite"/>
    </source>
</evidence>
<keyword evidence="2" id="KW-0677">Repeat</keyword>
<feature type="domain" description="Rab3-GAP regulatory subunit N-terminal" evidence="6">
    <location>
        <begin position="820"/>
        <end position="1234"/>
    </location>
</feature>
<name>A0A8H7R672_9FUNG</name>
<dbReference type="Pfam" id="PF05843">
    <property type="entry name" value="Suf"/>
    <property type="match status" value="1"/>
</dbReference>
<dbReference type="Proteomes" id="UP000650833">
    <property type="component" value="Unassembled WGS sequence"/>
</dbReference>